<dbReference type="SMART" id="SM00332">
    <property type="entry name" value="PP2Cc"/>
    <property type="match status" value="1"/>
</dbReference>
<organism evidence="2 3">
    <name type="scientific">Candidatus Phosphoribacter hodrii</name>
    <dbReference type="NCBI Taxonomy" id="2953743"/>
    <lineage>
        <taxon>Bacteria</taxon>
        <taxon>Bacillati</taxon>
        <taxon>Actinomycetota</taxon>
        <taxon>Actinomycetes</taxon>
        <taxon>Micrococcales</taxon>
        <taxon>Dermatophilaceae</taxon>
        <taxon>Candidatus Phosphoribacter</taxon>
    </lineage>
</organism>
<evidence type="ECO:0000259" key="1">
    <source>
        <dbReference type="PROSITE" id="PS51746"/>
    </source>
</evidence>
<evidence type="ECO:0000313" key="2">
    <source>
        <dbReference type="EMBL" id="MBK6302265.1"/>
    </source>
</evidence>
<dbReference type="PANTHER" id="PTHR13832:SF827">
    <property type="entry name" value="PROTEIN PHOSPHATASE 1L"/>
    <property type="match status" value="1"/>
</dbReference>
<reference evidence="2 3" key="1">
    <citation type="submission" date="2020-10" db="EMBL/GenBank/DDBJ databases">
        <title>Connecting structure to function with the recovery of over 1000 high-quality activated sludge metagenome-assembled genomes encoding full-length rRNA genes using long-read sequencing.</title>
        <authorList>
            <person name="Singleton C.M."/>
            <person name="Petriglieri F."/>
            <person name="Kristensen J.M."/>
            <person name="Kirkegaard R.H."/>
            <person name="Michaelsen T.Y."/>
            <person name="Andersen M.H."/>
            <person name="Karst S.M."/>
            <person name="Dueholm M.S."/>
            <person name="Nielsen P.H."/>
            <person name="Albertsen M."/>
        </authorList>
    </citation>
    <scope>NUCLEOTIDE SEQUENCE [LARGE SCALE GENOMIC DNA]</scope>
    <source>
        <strain evidence="2">AalE_18-Q3-R2-46_BAT3C.188</strain>
    </source>
</reference>
<dbReference type="SUPFAM" id="SSF81606">
    <property type="entry name" value="PP2C-like"/>
    <property type="match status" value="1"/>
</dbReference>
<dbReference type="AlphaFoldDB" id="A0A934X8J4"/>
<protein>
    <submittedName>
        <fullName evidence="2">Serine/threonine-protein phosphatase</fullName>
    </submittedName>
</protein>
<dbReference type="SMART" id="SM00331">
    <property type="entry name" value="PP2C_SIG"/>
    <property type="match status" value="1"/>
</dbReference>
<name>A0A934X8J4_9MICO</name>
<dbReference type="Proteomes" id="UP000718281">
    <property type="component" value="Unassembled WGS sequence"/>
</dbReference>
<evidence type="ECO:0000313" key="3">
    <source>
        <dbReference type="Proteomes" id="UP000718281"/>
    </source>
</evidence>
<dbReference type="EMBL" id="JADIXZ010000009">
    <property type="protein sequence ID" value="MBK6302265.1"/>
    <property type="molecule type" value="Genomic_DNA"/>
</dbReference>
<dbReference type="PANTHER" id="PTHR13832">
    <property type="entry name" value="PROTEIN PHOSPHATASE 2C"/>
    <property type="match status" value="1"/>
</dbReference>
<dbReference type="PROSITE" id="PS51746">
    <property type="entry name" value="PPM_2"/>
    <property type="match status" value="1"/>
</dbReference>
<dbReference type="InterPro" id="IPR015655">
    <property type="entry name" value="PP2C"/>
</dbReference>
<gene>
    <name evidence="2" type="ORF">IPF40_14955</name>
</gene>
<dbReference type="GO" id="GO:0004722">
    <property type="term" value="F:protein serine/threonine phosphatase activity"/>
    <property type="evidence" value="ECO:0007669"/>
    <property type="project" value="InterPro"/>
</dbReference>
<dbReference type="CDD" id="cd00143">
    <property type="entry name" value="PP2Cc"/>
    <property type="match status" value="1"/>
</dbReference>
<comment type="caution">
    <text evidence="2">The sequence shown here is derived from an EMBL/GenBank/DDBJ whole genome shotgun (WGS) entry which is preliminary data.</text>
</comment>
<dbReference type="InterPro" id="IPR001932">
    <property type="entry name" value="PPM-type_phosphatase-like_dom"/>
</dbReference>
<accession>A0A934X8J4</accession>
<dbReference type="Pfam" id="PF13672">
    <property type="entry name" value="PP2C_2"/>
    <property type="match status" value="1"/>
</dbReference>
<feature type="domain" description="PPM-type phosphatase" evidence="1">
    <location>
        <begin position="6"/>
        <end position="250"/>
    </location>
</feature>
<sequence length="255" mass="26696">MALEVRVGVATDVGRVREHNEDAAFARGSIFVVADGMGGHAAGEVASAIAASTLGELAERADLTVADVVAQVDVANRRIFTTAVRNPQQWGMATTLTGVALVLDPDADPDADPEADPGSSWAVVNLGDSRVYRYAAGELAQVTVDHSEVQEMVDAGYLTDDEARVHPLRHTVTRSLGRDRLPVVDTWVLPVVAGERFVVCSDGLTNEVRDAEIAAVLAVGADVQATAQDLVDRAVAHGGRDNVTVIVVEAADGPA</sequence>
<proteinExistence type="predicted"/>
<dbReference type="InterPro" id="IPR036457">
    <property type="entry name" value="PPM-type-like_dom_sf"/>
</dbReference>
<dbReference type="Gene3D" id="3.60.40.10">
    <property type="entry name" value="PPM-type phosphatase domain"/>
    <property type="match status" value="1"/>
</dbReference>